<reference evidence="1" key="2">
    <citation type="submission" date="2022-01" db="EMBL/GenBank/DDBJ databases">
        <authorList>
            <person name="Yamashiro T."/>
            <person name="Shiraishi A."/>
            <person name="Satake H."/>
            <person name="Nakayama K."/>
        </authorList>
    </citation>
    <scope>NUCLEOTIDE SEQUENCE</scope>
</reference>
<comment type="caution">
    <text evidence="1">The sequence shown here is derived from an EMBL/GenBank/DDBJ whole genome shotgun (WGS) entry which is preliminary data.</text>
</comment>
<keyword evidence="2" id="KW-1185">Reference proteome</keyword>
<evidence type="ECO:0000313" key="1">
    <source>
        <dbReference type="EMBL" id="GJU06590.1"/>
    </source>
</evidence>
<organism evidence="1 2">
    <name type="scientific">Tanacetum coccineum</name>
    <dbReference type="NCBI Taxonomy" id="301880"/>
    <lineage>
        <taxon>Eukaryota</taxon>
        <taxon>Viridiplantae</taxon>
        <taxon>Streptophyta</taxon>
        <taxon>Embryophyta</taxon>
        <taxon>Tracheophyta</taxon>
        <taxon>Spermatophyta</taxon>
        <taxon>Magnoliopsida</taxon>
        <taxon>eudicotyledons</taxon>
        <taxon>Gunneridae</taxon>
        <taxon>Pentapetalae</taxon>
        <taxon>asterids</taxon>
        <taxon>campanulids</taxon>
        <taxon>Asterales</taxon>
        <taxon>Asteraceae</taxon>
        <taxon>Asteroideae</taxon>
        <taxon>Anthemideae</taxon>
        <taxon>Anthemidinae</taxon>
        <taxon>Tanacetum</taxon>
    </lineage>
</organism>
<protein>
    <recommendedName>
        <fullName evidence="3">Reverse transcriptase domain-containing protein</fullName>
    </recommendedName>
</protein>
<dbReference type="EMBL" id="BQNB010021454">
    <property type="protein sequence ID" value="GJU06590.1"/>
    <property type="molecule type" value="Genomic_DNA"/>
</dbReference>
<reference evidence="1" key="1">
    <citation type="journal article" date="2022" name="Int. J. Mol. Sci.">
        <title>Draft Genome of Tanacetum Coccineum: Genomic Comparison of Closely Related Tanacetum-Family Plants.</title>
        <authorList>
            <person name="Yamashiro T."/>
            <person name="Shiraishi A."/>
            <person name="Nakayama K."/>
            <person name="Satake H."/>
        </authorList>
    </citation>
    <scope>NUCLEOTIDE SEQUENCE</scope>
</reference>
<proteinExistence type="predicted"/>
<accession>A0ABQ5J3V4</accession>
<evidence type="ECO:0008006" key="3">
    <source>
        <dbReference type="Google" id="ProtNLM"/>
    </source>
</evidence>
<name>A0ABQ5J3V4_9ASTR</name>
<dbReference type="Proteomes" id="UP001151760">
    <property type="component" value="Unassembled WGS sequence"/>
</dbReference>
<sequence>MVESLSPSLTPFRDSNFLLEETDAFLSLDDSIPPGIDDGTYDSEGDILFLERLLNDDPTPDLPPISYPVCLINDAKKIKSSIDDPLDLNLKDLPSHLEYAFLEGTFKLPIIITKDLKKEEKEQLLKRQGKISQRGMKDAAKILFWFVRFLTSRASISWGRSRLEEGTDIFSWLSIMFQKWLRAKRTPPNTPSILQKYGVTHRLSTSYHSNKSNVWLLPSGGSNKKVKKIYRKDDAASEMAEQQEDAMRYRILRNGQIKDKNGQIRARE</sequence>
<evidence type="ECO:0000313" key="2">
    <source>
        <dbReference type="Proteomes" id="UP001151760"/>
    </source>
</evidence>
<gene>
    <name evidence="1" type="ORF">Tco_1123020</name>
</gene>